<dbReference type="GO" id="GO:0043565">
    <property type="term" value="F:sequence-specific DNA binding"/>
    <property type="evidence" value="ECO:0007669"/>
    <property type="project" value="InterPro"/>
</dbReference>
<dbReference type="Pfam" id="PF12833">
    <property type="entry name" value="HTH_18"/>
    <property type="match status" value="1"/>
</dbReference>
<dbReference type="InterPro" id="IPR011006">
    <property type="entry name" value="CheY-like_superfamily"/>
</dbReference>
<dbReference type="SMART" id="SM00448">
    <property type="entry name" value="REC"/>
    <property type="match status" value="1"/>
</dbReference>
<dbReference type="PROSITE" id="PS50110">
    <property type="entry name" value="RESPONSE_REGULATORY"/>
    <property type="match status" value="1"/>
</dbReference>
<feature type="domain" description="Response regulatory" evidence="6">
    <location>
        <begin position="3"/>
        <end position="120"/>
    </location>
</feature>
<gene>
    <name evidence="7" type="ORF">A8709_20940</name>
</gene>
<evidence type="ECO:0000256" key="3">
    <source>
        <dbReference type="ARBA" id="ARBA00023163"/>
    </source>
</evidence>
<dbReference type="InterPro" id="IPR041522">
    <property type="entry name" value="CdaR_GGDEF"/>
</dbReference>
<evidence type="ECO:0000256" key="4">
    <source>
        <dbReference type="PROSITE-ProRule" id="PRU00169"/>
    </source>
</evidence>
<reference evidence="8" key="1">
    <citation type="submission" date="2016-05" db="EMBL/GenBank/DDBJ databases">
        <title>Paenibacillus oryzae. sp. nov., isolated from the rice root.</title>
        <authorList>
            <person name="Zhang J."/>
            <person name="Zhang X."/>
        </authorList>
    </citation>
    <scope>NUCLEOTIDE SEQUENCE [LARGE SCALE GENOMIC DNA]</scope>
    <source>
        <strain evidence="8">KCTC13222</strain>
    </source>
</reference>
<dbReference type="PROSITE" id="PS01124">
    <property type="entry name" value="HTH_ARAC_FAMILY_2"/>
    <property type="match status" value="1"/>
</dbReference>
<feature type="modified residue" description="4-aspartylphosphate" evidence="4">
    <location>
        <position position="55"/>
    </location>
</feature>
<evidence type="ECO:0000259" key="5">
    <source>
        <dbReference type="PROSITE" id="PS01124"/>
    </source>
</evidence>
<dbReference type="Gene3D" id="3.40.50.2300">
    <property type="match status" value="1"/>
</dbReference>
<dbReference type="Pfam" id="PF17853">
    <property type="entry name" value="GGDEF_2"/>
    <property type="match status" value="1"/>
</dbReference>
<keyword evidence="2" id="KW-0238">DNA-binding</keyword>
<feature type="domain" description="HTH araC/xylS-type" evidence="5">
    <location>
        <begin position="442"/>
        <end position="540"/>
    </location>
</feature>
<dbReference type="PANTHER" id="PTHR43280:SF2">
    <property type="entry name" value="HTH-TYPE TRANSCRIPTIONAL REGULATOR EXSA"/>
    <property type="match status" value="1"/>
</dbReference>
<evidence type="ECO:0008006" key="9">
    <source>
        <dbReference type="Google" id="ProtNLM"/>
    </source>
</evidence>
<sequence>MLTVVLADDDYIVTEILNDSIPWHDLGMQVVGIADHGRKALELCLEHQPDILVTDIQMPFYNGLEVAMQLMEQEIQTKIILISGVQDFNYARIALNVKAAGYILKPIQLKEVISVLKKARDTIEMEFGREQVIQRLTAQLSANMSLMRDKFLNNLVLDGMHSSDELQERLAYFNLPFKMTEDITVAVAKIDEYEQRVKSKGVERVQFFNFSIKNIIEQTLNNFHAGTCFTTKDNEFVIIFSAEYCYEDKMNEIFEGMEQLLIDFEGISLSIGVGNCVNIRTANLSYHCACNAVTYKFYTGNNSIIHINDIIDSNTIDKISDMNSNARLNELQKLLLGEIKMGESQKVIKIFEEFYALLSKANQFSQEYIRGRFLELIIDAYREICETEGEVEEVNACYMVSLQSIMRCESISEIKPHVSHMLLFIADYYSVKYNKKHNTIVDRIKRYVNQYYKENIALAEIASEVFMSPTYICAVFKRETGQTINEYIIETKMNYAKKMLENTKMKIMDISEDLGYENSQYFSYSFKKYLGETPQQYRSKVLLKS</sequence>
<dbReference type="InterPro" id="IPR009057">
    <property type="entry name" value="Homeodomain-like_sf"/>
</dbReference>
<dbReference type="GO" id="GO:0000160">
    <property type="term" value="P:phosphorelay signal transduction system"/>
    <property type="evidence" value="ECO:0007669"/>
    <property type="project" value="InterPro"/>
</dbReference>
<dbReference type="SUPFAM" id="SSF52172">
    <property type="entry name" value="CheY-like"/>
    <property type="match status" value="1"/>
</dbReference>
<dbReference type="InterPro" id="IPR018062">
    <property type="entry name" value="HTH_AraC-typ_CS"/>
</dbReference>
<dbReference type="STRING" id="512399.A8709_20940"/>
<evidence type="ECO:0000313" key="8">
    <source>
        <dbReference type="Proteomes" id="UP000093309"/>
    </source>
</evidence>
<comment type="caution">
    <text evidence="7">The sequence shown here is derived from an EMBL/GenBank/DDBJ whole genome shotgun (WGS) entry which is preliminary data.</text>
</comment>
<dbReference type="RefSeq" id="WP_065854702.1">
    <property type="nucleotide sequence ID" value="NZ_LYPC01000026.1"/>
</dbReference>
<protein>
    <recommendedName>
        <fullName evidence="9">DNA-binding response regulator</fullName>
    </recommendedName>
</protein>
<name>A0A1C0ZXK2_9BACL</name>
<keyword evidence="3" id="KW-0804">Transcription</keyword>
<dbReference type="Pfam" id="PF00072">
    <property type="entry name" value="Response_reg"/>
    <property type="match status" value="1"/>
</dbReference>
<dbReference type="PRINTS" id="PR00032">
    <property type="entry name" value="HTHARAC"/>
</dbReference>
<dbReference type="SMART" id="SM00342">
    <property type="entry name" value="HTH_ARAC"/>
    <property type="match status" value="1"/>
</dbReference>
<keyword evidence="1" id="KW-0805">Transcription regulation</keyword>
<dbReference type="Proteomes" id="UP000093309">
    <property type="component" value="Unassembled WGS sequence"/>
</dbReference>
<keyword evidence="4" id="KW-0597">Phosphoprotein</keyword>
<dbReference type="InterPro" id="IPR018060">
    <property type="entry name" value="HTH_AraC"/>
</dbReference>
<organism evidence="7 8">
    <name type="scientific">Paenibacillus pectinilyticus</name>
    <dbReference type="NCBI Taxonomy" id="512399"/>
    <lineage>
        <taxon>Bacteria</taxon>
        <taxon>Bacillati</taxon>
        <taxon>Bacillota</taxon>
        <taxon>Bacilli</taxon>
        <taxon>Bacillales</taxon>
        <taxon>Paenibacillaceae</taxon>
        <taxon>Paenibacillus</taxon>
    </lineage>
</organism>
<dbReference type="GO" id="GO:0003700">
    <property type="term" value="F:DNA-binding transcription factor activity"/>
    <property type="evidence" value="ECO:0007669"/>
    <property type="project" value="InterPro"/>
</dbReference>
<accession>A0A1C0ZXK2</accession>
<dbReference type="PANTHER" id="PTHR43280">
    <property type="entry name" value="ARAC-FAMILY TRANSCRIPTIONAL REGULATOR"/>
    <property type="match status" value="1"/>
</dbReference>
<dbReference type="PROSITE" id="PS00041">
    <property type="entry name" value="HTH_ARAC_FAMILY_1"/>
    <property type="match status" value="1"/>
</dbReference>
<evidence type="ECO:0000259" key="6">
    <source>
        <dbReference type="PROSITE" id="PS50110"/>
    </source>
</evidence>
<dbReference type="CDD" id="cd17536">
    <property type="entry name" value="REC_YesN-like"/>
    <property type="match status" value="1"/>
</dbReference>
<dbReference type="Gene3D" id="1.10.10.60">
    <property type="entry name" value="Homeodomain-like"/>
    <property type="match status" value="2"/>
</dbReference>
<evidence type="ECO:0000256" key="2">
    <source>
        <dbReference type="ARBA" id="ARBA00023125"/>
    </source>
</evidence>
<dbReference type="EMBL" id="LYPC01000026">
    <property type="protein sequence ID" value="OCT12808.1"/>
    <property type="molecule type" value="Genomic_DNA"/>
</dbReference>
<dbReference type="InterPro" id="IPR001789">
    <property type="entry name" value="Sig_transdc_resp-reg_receiver"/>
</dbReference>
<proteinExistence type="predicted"/>
<dbReference type="InterPro" id="IPR020449">
    <property type="entry name" value="Tscrpt_reg_AraC-type_HTH"/>
</dbReference>
<dbReference type="SUPFAM" id="SSF46689">
    <property type="entry name" value="Homeodomain-like"/>
    <property type="match status" value="2"/>
</dbReference>
<dbReference type="AlphaFoldDB" id="A0A1C0ZXK2"/>
<evidence type="ECO:0000313" key="7">
    <source>
        <dbReference type="EMBL" id="OCT12808.1"/>
    </source>
</evidence>
<keyword evidence="8" id="KW-1185">Reference proteome</keyword>
<evidence type="ECO:0000256" key="1">
    <source>
        <dbReference type="ARBA" id="ARBA00023015"/>
    </source>
</evidence>